<feature type="chain" id="PRO_5012579676" evidence="1">
    <location>
        <begin position="21"/>
        <end position="206"/>
    </location>
</feature>
<organism evidence="3 4">
    <name type="scientific">Ekhidna lutea</name>
    <dbReference type="NCBI Taxonomy" id="447679"/>
    <lineage>
        <taxon>Bacteria</taxon>
        <taxon>Pseudomonadati</taxon>
        <taxon>Bacteroidota</taxon>
        <taxon>Cytophagia</taxon>
        <taxon>Cytophagales</taxon>
        <taxon>Reichenbachiellaceae</taxon>
        <taxon>Ekhidna</taxon>
    </lineage>
</organism>
<dbReference type="InterPro" id="IPR011871">
    <property type="entry name" value="Fib_succ_major"/>
</dbReference>
<dbReference type="RefSeq" id="WP_089358145.1">
    <property type="nucleotide sequence ID" value="NZ_FZPD01000006.1"/>
</dbReference>
<dbReference type="Pfam" id="PF09603">
    <property type="entry name" value="Fib_succ_major"/>
    <property type="match status" value="1"/>
</dbReference>
<proteinExistence type="predicted"/>
<dbReference type="EMBL" id="FZPD01000006">
    <property type="protein sequence ID" value="SNT35192.1"/>
    <property type="molecule type" value="Genomic_DNA"/>
</dbReference>
<dbReference type="AlphaFoldDB" id="A0A239LZ04"/>
<dbReference type="OrthoDB" id="9805760at2"/>
<name>A0A239LZ04_EKHLU</name>
<reference evidence="3 4" key="1">
    <citation type="submission" date="2017-06" db="EMBL/GenBank/DDBJ databases">
        <authorList>
            <person name="Kim H.J."/>
            <person name="Triplett B.A."/>
        </authorList>
    </citation>
    <scope>NUCLEOTIDE SEQUENCE [LARGE SCALE GENOMIC DNA]</scope>
    <source>
        <strain evidence="3 4">DSM 19307</strain>
    </source>
</reference>
<dbReference type="NCBIfam" id="TIGR02145">
    <property type="entry name" value="Fib_succ_major"/>
    <property type="match status" value="1"/>
</dbReference>
<accession>A0A239LZ04</accession>
<evidence type="ECO:0000256" key="1">
    <source>
        <dbReference type="SAM" id="SignalP"/>
    </source>
</evidence>
<protein>
    <submittedName>
        <fullName evidence="3">Major paralogous domain-containing protein</fullName>
    </submittedName>
</protein>
<feature type="signal peptide" evidence="1">
    <location>
        <begin position="1"/>
        <end position="20"/>
    </location>
</feature>
<sequence length="206" mass="23821">MKFKYLFSICLFLVSATLISAQSREEKNKHFSHKMGTYTDTRDGKTYKTITFIREHHGDEITRTWFAENNQFDVPGSKAYKNTPEYGKTYGRLYNYEQANLACPEGWHVPTIHEWKHLFHFFGGWHHSGQYLIEGKSSDMDMLFGGFGQPDGSFQGIGVHGNWWDNEMKDSNSAGIITLKKGDENIYHSKVGDSHYLSCRCVKFHN</sequence>
<keyword evidence="4" id="KW-1185">Reference proteome</keyword>
<evidence type="ECO:0000313" key="3">
    <source>
        <dbReference type="EMBL" id="SNT35192.1"/>
    </source>
</evidence>
<dbReference type="Proteomes" id="UP000198393">
    <property type="component" value="Unassembled WGS sequence"/>
</dbReference>
<evidence type="ECO:0000313" key="4">
    <source>
        <dbReference type="Proteomes" id="UP000198393"/>
    </source>
</evidence>
<feature type="domain" description="Fibrobacter succinogenes major paralogous" evidence="2">
    <location>
        <begin position="70"/>
        <end position="203"/>
    </location>
</feature>
<keyword evidence="1" id="KW-0732">Signal</keyword>
<gene>
    <name evidence="3" type="ORF">SAMN05421640_3473</name>
</gene>
<evidence type="ECO:0000259" key="2">
    <source>
        <dbReference type="Pfam" id="PF09603"/>
    </source>
</evidence>